<dbReference type="RefSeq" id="WP_168659862.1">
    <property type="nucleotide sequence ID" value="NZ_CP051180.1"/>
</dbReference>
<feature type="domain" description="ABC transporter" evidence="4">
    <location>
        <begin position="2"/>
        <end position="224"/>
    </location>
</feature>
<dbReference type="InterPro" id="IPR027417">
    <property type="entry name" value="P-loop_NTPase"/>
</dbReference>
<dbReference type="InterPro" id="IPR003593">
    <property type="entry name" value="AAA+_ATPase"/>
</dbReference>
<dbReference type="GO" id="GO:0022857">
    <property type="term" value="F:transmembrane transporter activity"/>
    <property type="evidence" value="ECO:0007669"/>
    <property type="project" value="TreeGrafter"/>
</dbReference>
<dbReference type="CDD" id="cd03255">
    <property type="entry name" value="ABC_MJ0796_LolCDE_FtsE"/>
    <property type="match status" value="1"/>
</dbReference>
<dbReference type="Proteomes" id="UP000501602">
    <property type="component" value="Chromosome"/>
</dbReference>
<gene>
    <name evidence="5" type="ORF">HER31_06805</name>
</gene>
<evidence type="ECO:0000256" key="1">
    <source>
        <dbReference type="ARBA" id="ARBA00022448"/>
    </source>
</evidence>
<dbReference type="SMART" id="SM00382">
    <property type="entry name" value="AAA"/>
    <property type="match status" value="1"/>
</dbReference>
<keyword evidence="3 5" id="KW-0067">ATP-binding</keyword>
<dbReference type="InterPro" id="IPR017871">
    <property type="entry name" value="ABC_transporter-like_CS"/>
</dbReference>
<sequence>MIKLENVTFSRADGQRSRKIVDQLSHQIEQGSQIALLGDSGAGKTTLLRLIGALEPLQQGKLWVNGTELSQLDATDRALHRRKQGVVFQDCQLLSTLSVRDNILLTYRLADGHGSPPLFEPLVEQLGISSLLDRMPQQLSGGEQQRVAIARALIHQPKLVLADEPTGNLDQTNSTVVCQLLQSLARQQGATLLMVTHSQRLAQQFRQNLILANGKLTAASNSNE</sequence>
<dbReference type="InterPro" id="IPR003439">
    <property type="entry name" value="ABC_transporter-like_ATP-bd"/>
</dbReference>
<evidence type="ECO:0000256" key="2">
    <source>
        <dbReference type="ARBA" id="ARBA00022741"/>
    </source>
</evidence>
<dbReference type="PROSITE" id="PS50893">
    <property type="entry name" value="ABC_TRANSPORTER_2"/>
    <property type="match status" value="1"/>
</dbReference>
<evidence type="ECO:0000259" key="4">
    <source>
        <dbReference type="PROSITE" id="PS50893"/>
    </source>
</evidence>
<organism evidence="5 6">
    <name type="scientific">Ferrimonas lipolytica</name>
    <dbReference type="NCBI Taxonomy" id="2724191"/>
    <lineage>
        <taxon>Bacteria</taxon>
        <taxon>Pseudomonadati</taxon>
        <taxon>Pseudomonadota</taxon>
        <taxon>Gammaproteobacteria</taxon>
        <taxon>Alteromonadales</taxon>
        <taxon>Ferrimonadaceae</taxon>
        <taxon>Ferrimonas</taxon>
    </lineage>
</organism>
<dbReference type="GO" id="GO:0005524">
    <property type="term" value="F:ATP binding"/>
    <property type="evidence" value="ECO:0007669"/>
    <property type="project" value="UniProtKB-KW"/>
</dbReference>
<reference evidence="5 6" key="1">
    <citation type="submission" date="2020-04" db="EMBL/GenBank/DDBJ databases">
        <title>Ferrimonas sp. S7 isolated from sea water.</title>
        <authorList>
            <person name="Bae S.S."/>
            <person name="Baek K."/>
        </authorList>
    </citation>
    <scope>NUCLEOTIDE SEQUENCE [LARGE SCALE GENOMIC DNA]</scope>
    <source>
        <strain evidence="5 6">S7</strain>
    </source>
</reference>
<evidence type="ECO:0000313" key="6">
    <source>
        <dbReference type="Proteomes" id="UP000501602"/>
    </source>
</evidence>
<keyword evidence="6" id="KW-1185">Reference proteome</keyword>
<evidence type="ECO:0000313" key="5">
    <source>
        <dbReference type="EMBL" id="QIZ76600.1"/>
    </source>
</evidence>
<dbReference type="EMBL" id="CP051180">
    <property type="protein sequence ID" value="QIZ76600.1"/>
    <property type="molecule type" value="Genomic_DNA"/>
</dbReference>
<dbReference type="Gene3D" id="3.40.50.300">
    <property type="entry name" value="P-loop containing nucleotide triphosphate hydrolases"/>
    <property type="match status" value="1"/>
</dbReference>
<keyword evidence="2" id="KW-0547">Nucleotide-binding</keyword>
<evidence type="ECO:0000256" key="3">
    <source>
        <dbReference type="ARBA" id="ARBA00022840"/>
    </source>
</evidence>
<protein>
    <submittedName>
        <fullName evidence="5">ABC transporter ATP-binding protein</fullName>
    </submittedName>
</protein>
<dbReference type="Pfam" id="PF00005">
    <property type="entry name" value="ABC_tran"/>
    <property type="match status" value="1"/>
</dbReference>
<dbReference type="AlphaFoldDB" id="A0A6H1UDD2"/>
<dbReference type="InterPro" id="IPR015854">
    <property type="entry name" value="ABC_transpr_LolD-like"/>
</dbReference>
<dbReference type="GO" id="GO:0016887">
    <property type="term" value="F:ATP hydrolysis activity"/>
    <property type="evidence" value="ECO:0007669"/>
    <property type="project" value="InterPro"/>
</dbReference>
<dbReference type="InterPro" id="IPR017911">
    <property type="entry name" value="MacB-like_ATP-bd"/>
</dbReference>
<accession>A0A6H1UDD2</accession>
<name>A0A6H1UDD2_9GAMM</name>
<proteinExistence type="predicted"/>
<dbReference type="KEGG" id="fes:HER31_06805"/>
<keyword evidence="1" id="KW-0813">Transport</keyword>
<dbReference type="PROSITE" id="PS00211">
    <property type="entry name" value="ABC_TRANSPORTER_1"/>
    <property type="match status" value="1"/>
</dbReference>
<dbReference type="PANTHER" id="PTHR24220:SF659">
    <property type="entry name" value="TRANSPORTER, PUTATIVE-RELATED"/>
    <property type="match status" value="1"/>
</dbReference>
<dbReference type="PANTHER" id="PTHR24220">
    <property type="entry name" value="IMPORT ATP-BINDING PROTEIN"/>
    <property type="match status" value="1"/>
</dbReference>
<dbReference type="SUPFAM" id="SSF52540">
    <property type="entry name" value="P-loop containing nucleoside triphosphate hydrolases"/>
    <property type="match status" value="1"/>
</dbReference>
<dbReference type="GO" id="GO:0005886">
    <property type="term" value="C:plasma membrane"/>
    <property type="evidence" value="ECO:0007669"/>
    <property type="project" value="TreeGrafter"/>
</dbReference>